<organism evidence="2 3">
    <name type="scientific">Mycena maculata</name>
    <dbReference type="NCBI Taxonomy" id="230809"/>
    <lineage>
        <taxon>Eukaryota</taxon>
        <taxon>Fungi</taxon>
        <taxon>Dikarya</taxon>
        <taxon>Basidiomycota</taxon>
        <taxon>Agaricomycotina</taxon>
        <taxon>Agaricomycetes</taxon>
        <taxon>Agaricomycetidae</taxon>
        <taxon>Agaricales</taxon>
        <taxon>Marasmiineae</taxon>
        <taxon>Mycenaceae</taxon>
        <taxon>Mycena</taxon>
    </lineage>
</organism>
<dbReference type="Proteomes" id="UP001215280">
    <property type="component" value="Unassembled WGS sequence"/>
</dbReference>
<keyword evidence="1" id="KW-0812">Transmembrane</keyword>
<dbReference type="AlphaFoldDB" id="A0AAD7JD12"/>
<keyword evidence="1" id="KW-1133">Transmembrane helix</keyword>
<protein>
    <recommendedName>
        <fullName evidence="4">Transmembrane protein</fullName>
    </recommendedName>
</protein>
<sequence>MDSLVGAGVPTVPSVSNGPTIYVASYVESTSFLTTTSTFTFSGHVETAVIASPVTATLVSLIPYLPSQSSVPQTHNSVILPLAAAVGGLVTIVFAVALCMFVRGRQRRRVVKIGRNQPEKKLRLDTAPLEALEAPAHTPSIVGSRTFSRLTYSAPYVLPQSPISLSTAAPSTVSMGQQYGTAPVEGRLM</sequence>
<reference evidence="2" key="1">
    <citation type="submission" date="2023-03" db="EMBL/GenBank/DDBJ databases">
        <title>Massive genome expansion in bonnet fungi (Mycena s.s.) driven by repeated elements and novel gene families across ecological guilds.</title>
        <authorList>
            <consortium name="Lawrence Berkeley National Laboratory"/>
            <person name="Harder C.B."/>
            <person name="Miyauchi S."/>
            <person name="Viragh M."/>
            <person name="Kuo A."/>
            <person name="Thoen E."/>
            <person name="Andreopoulos B."/>
            <person name="Lu D."/>
            <person name="Skrede I."/>
            <person name="Drula E."/>
            <person name="Henrissat B."/>
            <person name="Morin E."/>
            <person name="Kohler A."/>
            <person name="Barry K."/>
            <person name="LaButti K."/>
            <person name="Morin E."/>
            <person name="Salamov A."/>
            <person name="Lipzen A."/>
            <person name="Mereny Z."/>
            <person name="Hegedus B."/>
            <person name="Baldrian P."/>
            <person name="Stursova M."/>
            <person name="Weitz H."/>
            <person name="Taylor A."/>
            <person name="Grigoriev I.V."/>
            <person name="Nagy L.G."/>
            <person name="Martin F."/>
            <person name="Kauserud H."/>
        </authorList>
    </citation>
    <scope>NUCLEOTIDE SEQUENCE</scope>
    <source>
        <strain evidence="2">CBHHK188m</strain>
    </source>
</reference>
<evidence type="ECO:0000313" key="3">
    <source>
        <dbReference type="Proteomes" id="UP001215280"/>
    </source>
</evidence>
<gene>
    <name evidence="2" type="ORF">DFH07DRAFT_956815</name>
</gene>
<keyword evidence="1" id="KW-0472">Membrane</keyword>
<name>A0AAD7JD12_9AGAR</name>
<evidence type="ECO:0008006" key="4">
    <source>
        <dbReference type="Google" id="ProtNLM"/>
    </source>
</evidence>
<dbReference type="EMBL" id="JARJLG010000043">
    <property type="protein sequence ID" value="KAJ7762338.1"/>
    <property type="molecule type" value="Genomic_DNA"/>
</dbReference>
<feature type="transmembrane region" description="Helical" evidence="1">
    <location>
        <begin position="78"/>
        <end position="102"/>
    </location>
</feature>
<accession>A0AAD7JD12</accession>
<proteinExistence type="predicted"/>
<comment type="caution">
    <text evidence="2">The sequence shown here is derived from an EMBL/GenBank/DDBJ whole genome shotgun (WGS) entry which is preliminary data.</text>
</comment>
<evidence type="ECO:0000313" key="2">
    <source>
        <dbReference type="EMBL" id="KAJ7762338.1"/>
    </source>
</evidence>
<evidence type="ECO:0000256" key="1">
    <source>
        <dbReference type="SAM" id="Phobius"/>
    </source>
</evidence>
<keyword evidence="3" id="KW-1185">Reference proteome</keyword>